<gene>
    <name evidence="1" type="ORF">LYSBPC_09400</name>
</gene>
<proteinExistence type="predicted"/>
<dbReference type="Pfam" id="PF13578">
    <property type="entry name" value="Methyltransf_24"/>
    <property type="match status" value="1"/>
</dbReference>
<evidence type="ECO:0000313" key="2">
    <source>
        <dbReference type="Proteomes" id="UP001065593"/>
    </source>
</evidence>
<evidence type="ECO:0000313" key="1">
    <source>
        <dbReference type="EMBL" id="GLC87813.1"/>
    </source>
</evidence>
<dbReference type="Gene3D" id="3.40.50.720">
    <property type="entry name" value="NAD(P)-binding Rossmann-like Domain"/>
    <property type="match status" value="1"/>
</dbReference>
<protein>
    <recommendedName>
        <fullName evidence="3">Class I SAM-dependent methyltransferase</fullName>
    </recommendedName>
</protein>
<dbReference type="EMBL" id="BRZA01000001">
    <property type="protein sequence ID" value="GLC87813.1"/>
    <property type="molecule type" value="Genomic_DNA"/>
</dbReference>
<accession>A0ABQ5NI61</accession>
<sequence length="333" mass="38297">MEKILLFGASKLGEIAYDYMSLNKTVVGFIDNDEEKWGKTLKNIPIYPPNIILESDYEVIIASSYVEEIRRQLNSMGFNNYSIFNITCDKNGLGNSGFSQNNLKRLSLGRIIGENNKLSIGNLSFLNGSSLITDYLLLRALMYKFNLKNYLEIGTWTGESIMSVSDIAEKCYSISLPDDDMLMIDIFKTYCDKNNFSRFFSKDEEKIISYYDNSLEFDFSVIKDKIDLVFIDGDHSYEAIYKDSTNIFELVGFEDTIIVWHDFKSNTNQLIDTTYNAILTALPKEFHENLFAVDTGICGVYLPKKYNINNIFDDDSNELFSYKIVVDAKRNYL</sequence>
<comment type="caution">
    <text evidence="1">The sequence shown here is derived from an EMBL/GenBank/DDBJ whole genome shotgun (WGS) entry which is preliminary data.</text>
</comment>
<dbReference type="Proteomes" id="UP001065593">
    <property type="component" value="Unassembled WGS sequence"/>
</dbReference>
<dbReference type="Gene3D" id="3.40.50.150">
    <property type="entry name" value="Vaccinia Virus protein VP39"/>
    <property type="match status" value="1"/>
</dbReference>
<name>A0ABQ5NI61_9BACI</name>
<dbReference type="SUPFAM" id="SSF53335">
    <property type="entry name" value="S-adenosyl-L-methionine-dependent methyltransferases"/>
    <property type="match status" value="1"/>
</dbReference>
<reference evidence="1" key="1">
    <citation type="submission" date="2022-08" db="EMBL/GenBank/DDBJ databases">
        <title>Draft genome sequence of Lysinibacillus sp. strain KH24.</title>
        <authorList>
            <person name="Kanbe H."/>
            <person name="Itoh H."/>
        </authorList>
    </citation>
    <scope>NUCLEOTIDE SEQUENCE</scope>
    <source>
        <strain evidence="1">KH24</strain>
    </source>
</reference>
<evidence type="ECO:0008006" key="3">
    <source>
        <dbReference type="Google" id="ProtNLM"/>
    </source>
</evidence>
<dbReference type="RefSeq" id="WP_264987529.1">
    <property type="nucleotide sequence ID" value="NZ_BRZA01000001.1"/>
</dbReference>
<dbReference type="InterPro" id="IPR029063">
    <property type="entry name" value="SAM-dependent_MTases_sf"/>
</dbReference>
<organism evidence="1 2">
    <name type="scientific">Lysinibacillus piscis</name>
    <dbReference type="NCBI Taxonomy" id="2518931"/>
    <lineage>
        <taxon>Bacteria</taxon>
        <taxon>Bacillati</taxon>
        <taxon>Bacillota</taxon>
        <taxon>Bacilli</taxon>
        <taxon>Bacillales</taxon>
        <taxon>Bacillaceae</taxon>
        <taxon>Lysinibacillus</taxon>
    </lineage>
</organism>
<keyword evidence="2" id="KW-1185">Reference proteome</keyword>